<protein>
    <submittedName>
        <fullName evidence="2">Uncharacterized protein</fullName>
    </submittedName>
</protein>
<organism evidence="2 3">
    <name type="scientific">Imperialibacter roseus</name>
    <dbReference type="NCBI Taxonomy" id="1324217"/>
    <lineage>
        <taxon>Bacteria</taxon>
        <taxon>Pseudomonadati</taxon>
        <taxon>Bacteroidota</taxon>
        <taxon>Cytophagia</taxon>
        <taxon>Cytophagales</taxon>
        <taxon>Flammeovirgaceae</taxon>
        <taxon>Imperialibacter</taxon>
    </lineage>
</organism>
<feature type="signal peptide" evidence="1">
    <location>
        <begin position="1"/>
        <end position="19"/>
    </location>
</feature>
<evidence type="ECO:0000256" key="1">
    <source>
        <dbReference type="SAM" id="SignalP"/>
    </source>
</evidence>
<keyword evidence="1" id="KW-0732">Signal</keyword>
<name>A0ABZ0IM50_9BACT</name>
<keyword evidence="3" id="KW-1185">Reference proteome</keyword>
<dbReference type="RefSeq" id="WP_317488379.1">
    <property type="nucleotide sequence ID" value="NZ_CP136051.1"/>
</dbReference>
<feature type="chain" id="PRO_5045898672" evidence="1">
    <location>
        <begin position="20"/>
        <end position="157"/>
    </location>
</feature>
<proteinExistence type="predicted"/>
<gene>
    <name evidence="2" type="ORF">RT717_21325</name>
</gene>
<dbReference type="EMBL" id="CP136051">
    <property type="protein sequence ID" value="WOK05621.1"/>
    <property type="molecule type" value="Genomic_DNA"/>
</dbReference>
<dbReference type="Proteomes" id="UP001302349">
    <property type="component" value="Chromosome"/>
</dbReference>
<evidence type="ECO:0000313" key="3">
    <source>
        <dbReference type="Proteomes" id="UP001302349"/>
    </source>
</evidence>
<accession>A0ABZ0IM50</accession>
<sequence length="157" mass="17424">MKTILATLFLVSYAISAFAQGGLAFFSSGREIAVSTNFERKVWGEFRLSTKPYYTLFEDARVAEYKGIPQLIGNANIMHNDQVAMSLGVGLGYSPWEGGEGGLGFVTVPLGIRTAPFKNAPNFYLLGEFSPKIVPDGEWYYVIPAVSWGMRYQFLKE</sequence>
<reference evidence="2 3" key="1">
    <citation type="journal article" date="2023" name="Microbiol. Resour. Announc.">
        <title>Complete Genome Sequence of Imperialibacter roseus strain P4T.</title>
        <authorList>
            <person name="Tizabi D.R."/>
            <person name="Bachvaroff T."/>
            <person name="Hill R.T."/>
        </authorList>
    </citation>
    <scope>NUCLEOTIDE SEQUENCE [LARGE SCALE GENOMIC DNA]</scope>
    <source>
        <strain evidence="2 3">P4T</strain>
    </source>
</reference>
<evidence type="ECO:0000313" key="2">
    <source>
        <dbReference type="EMBL" id="WOK05621.1"/>
    </source>
</evidence>